<dbReference type="SMART" id="SM00878">
    <property type="entry name" value="Biotin_carb_C"/>
    <property type="match status" value="1"/>
</dbReference>
<organism evidence="17 18">
    <name type="scientific">Bartonella silvatica</name>
    <dbReference type="NCBI Taxonomy" id="357760"/>
    <lineage>
        <taxon>Bacteria</taxon>
        <taxon>Pseudomonadati</taxon>
        <taxon>Pseudomonadota</taxon>
        <taxon>Alphaproteobacteria</taxon>
        <taxon>Hyphomicrobiales</taxon>
        <taxon>Bartonellaceae</taxon>
        <taxon>Bartonella</taxon>
    </lineage>
</organism>
<evidence type="ECO:0000256" key="1">
    <source>
        <dbReference type="ARBA" id="ARBA00003761"/>
    </source>
</evidence>
<dbReference type="Proteomes" id="UP001549086">
    <property type="component" value="Unassembled WGS sequence"/>
</dbReference>
<dbReference type="GO" id="GO:0004075">
    <property type="term" value="F:biotin carboxylase activity"/>
    <property type="evidence" value="ECO:0007669"/>
    <property type="project" value="UniProtKB-EC"/>
</dbReference>
<keyword evidence="14" id="KW-0092">Biotin</keyword>
<evidence type="ECO:0000256" key="14">
    <source>
        <dbReference type="RuleBase" id="RU365063"/>
    </source>
</evidence>
<dbReference type="PANTHER" id="PTHR48095:SF2">
    <property type="entry name" value="BIOTIN CARBOXYLASE, CHLOROPLASTIC"/>
    <property type="match status" value="1"/>
</dbReference>
<keyword evidence="7" id="KW-0479">Metal-binding</keyword>
<keyword evidence="14" id="KW-0443">Lipid metabolism</keyword>
<gene>
    <name evidence="17" type="ORF">ABID23_001360</name>
</gene>
<reference evidence="17 18" key="1">
    <citation type="submission" date="2024-06" db="EMBL/GenBank/DDBJ databases">
        <title>Genomic Encyclopedia of Type Strains, Phase IV (KMG-IV): sequencing the most valuable type-strain genomes for metagenomic binning, comparative biology and taxonomic classification.</title>
        <authorList>
            <person name="Goeker M."/>
        </authorList>
    </citation>
    <scope>NUCLEOTIDE SEQUENCE [LARGE SCALE GENOMIC DNA]</scope>
    <source>
        <strain evidence="17 18">DSM 23649</strain>
    </source>
</reference>
<dbReference type="InterPro" id="IPR011764">
    <property type="entry name" value="Biotin_carboxylation_dom"/>
</dbReference>
<protein>
    <recommendedName>
        <fullName evidence="5 14">Biotin carboxylase</fullName>
        <ecNumber evidence="4 14">6.3.4.14</ecNumber>
    </recommendedName>
    <alternativeName>
        <fullName evidence="11 14">Acetyl-coenzyme A carboxylase biotin carboxylase subunit A</fullName>
    </alternativeName>
</protein>
<dbReference type="NCBIfam" id="TIGR00514">
    <property type="entry name" value="accC"/>
    <property type="match status" value="1"/>
</dbReference>
<dbReference type="InterPro" id="IPR011761">
    <property type="entry name" value="ATP-grasp"/>
</dbReference>
<feature type="domain" description="ATP-grasp" evidence="15">
    <location>
        <begin position="120"/>
        <end position="316"/>
    </location>
</feature>
<dbReference type="GO" id="GO:0003989">
    <property type="term" value="F:acetyl-CoA carboxylase activity"/>
    <property type="evidence" value="ECO:0007669"/>
    <property type="project" value="UniProtKB-EC"/>
</dbReference>
<dbReference type="SUPFAM" id="SSF56059">
    <property type="entry name" value="Glutathione synthetase ATP-binding domain-like"/>
    <property type="match status" value="1"/>
</dbReference>
<feature type="domain" description="Biotin carboxylation" evidence="16">
    <location>
        <begin position="1"/>
        <end position="444"/>
    </location>
</feature>
<dbReference type="Gene3D" id="3.30.470.20">
    <property type="entry name" value="ATP-grasp fold, B domain"/>
    <property type="match status" value="1"/>
</dbReference>
<evidence type="ECO:0000313" key="18">
    <source>
        <dbReference type="Proteomes" id="UP001549086"/>
    </source>
</evidence>
<evidence type="ECO:0000256" key="10">
    <source>
        <dbReference type="ARBA" id="ARBA00022842"/>
    </source>
</evidence>
<dbReference type="InterPro" id="IPR005481">
    <property type="entry name" value="BC-like_N"/>
</dbReference>
<evidence type="ECO:0000256" key="2">
    <source>
        <dbReference type="ARBA" id="ARBA00004956"/>
    </source>
</evidence>
<dbReference type="SUPFAM" id="SSF51246">
    <property type="entry name" value="Rudiment single hybrid motif"/>
    <property type="match status" value="1"/>
</dbReference>
<evidence type="ECO:0000256" key="3">
    <source>
        <dbReference type="ARBA" id="ARBA00011750"/>
    </source>
</evidence>
<keyword evidence="14" id="KW-0444">Lipid biosynthesis</keyword>
<dbReference type="PROSITE" id="PS00867">
    <property type="entry name" value="CPSASE_2"/>
    <property type="match status" value="1"/>
</dbReference>
<dbReference type="RefSeq" id="WP_354190471.1">
    <property type="nucleotide sequence ID" value="NZ_JBEPLI010000018.1"/>
</dbReference>
<evidence type="ECO:0000256" key="4">
    <source>
        <dbReference type="ARBA" id="ARBA00013263"/>
    </source>
</evidence>
<dbReference type="PROSITE" id="PS50979">
    <property type="entry name" value="BC"/>
    <property type="match status" value="1"/>
</dbReference>
<comment type="pathway">
    <text evidence="2 14">Lipid metabolism; malonyl-CoA biosynthesis; malonyl-CoA from acetyl-CoA: step 1/1.</text>
</comment>
<evidence type="ECO:0000256" key="12">
    <source>
        <dbReference type="ARBA" id="ARBA00048600"/>
    </source>
</evidence>
<dbReference type="Pfam" id="PF02786">
    <property type="entry name" value="CPSase_L_D2"/>
    <property type="match status" value="1"/>
</dbReference>
<dbReference type="InterPro" id="IPR005479">
    <property type="entry name" value="CPAse_ATP-bd"/>
</dbReference>
<keyword evidence="6 14" id="KW-0436">Ligase</keyword>
<dbReference type="NCBIfam" id="NF006367">
    <property type="entry name" value="PRK08591.1"/>
    <property type="match status" value="1"/>
</dbReference>
<evidence type="ECO:0000256" key="5">
    <source>
        <dbReference type="ARBA" id="ARBA00017242"/>
    </source>
</evidence>
<dbReference type="InterPro" id="IPR051602">
    <property type="entry name" value="ACC_Biotin_Carboxylase"/>
</dbReference>
<dbReference type="Pfam" id="PF00289">
    <property type="entry name" value="Biotin_carb_N"/>
    <property type="match status" value="1"/>
</dbReference>
<dbReference type="InterPro" id="IPR016185">
    <property type="entry name" value="PreATP-grasp_dom_sf"/>
</dbReference>
<name>A0ABV2HI75_9HYPH</name>
<dbReference type="InterPro" id="IPR005482">
    <property type="entry name" value="Biotin_COase_C"/>
</dbReference>
<comment type="function">
    <text evidence="1 14">This protein is a component of the acetyl coenzyme A carboxylase complex; first, biotin carboxylase catalyzes the carboxylation of the carrier protein and then the transcarboxylase transfers the carboxyl group to form malonyl-CoA.</text>
</comment>
<keyword evidence="9 13" id="KW-0067">ATP-binding</keyword>
<dbReference type="EMBL" id="JBEPLI010000018">
    <property type="protein sequence ID" value="MET3590256.1"/>
    <property type="molecule type" value="Genomic_DNA"/>
</dbReference>
<comment type="subunit">
    <text evidence="3 14">Acetyl-CoA carboxylase is a heterohexamer of biotin carboxyl carrier protein, biotin carboxylase and the two subunits of carboxyl transferase in a 2:2 complex.</text>
</comment>
<evidence type="ECO:0000256" key="11">
    <source>
        <dbReference type="ARBA" id="ARBA00033786"/>
    </source>
</evidence>
<evidence type="ECO:0000256" key="6">
    <source>
        <dbReference type="ARBA" id="ARBA00022598"/>
    </source>
</evidence>
<keyword evidence="8 13" id="KW-0547">Nucleotide-binding</keyword>
<dbReference type="EC" id="6.3.4.14" evidence="4 14"/>
<keyword evidence="14" id="KW-0275">Fatty acid biosynthesis</keyword>
<dbReference type="PANTHER" id="PTHR48095">
    <property type="entry name" value="PYRUVATE CARBOXYLASE SUBUNIT A"/>
    <property type="match status" value="1"/>
</dbReference>
<dbReference type="SUPFAM" id="SSF52440">
    <property type="entry name" value="PreATP-grasp domain"/>
    <property type="match status" value="1"/>
</dbReference>
<evidence type="ECO:0000259" key="16">
    <source>
        <dbReference type="PROSITE" id="PS50979"/>
    </source>
</evidence>
<dbReference type="PROSITE" id="PS00866">
    <property type="entry name" value="CPSASE_1"/>
    <property type="match status" value="1"/>
</dbReference>
<evidence type="ECO:0000313" key="17">
    <source>
        <dbReference type="EMBL" id="MET3590256.1"/>
    </source>
</evidence>
<proteinExistence type="predicted"/>
<evidence type="ECO:0000256" key="13">
    <source>
        <dbReference type="PROSITE-ProRule" id="PRU00409"/>
    </source>
</evidence>
<comment type="caution">
    <text evidence="17">The sequence shown here is derived from an EMBL/GenBank/DDBJ whole genome shotgun (WGS) entry which is preliminary data.</text>
</comment>
<dbReference type="InterPro" id="IPR011054">
    <property type="entry name" value="Rudment_hybrid_motif"/>
</dbReference>
<evidence type="ECO:0000256" key="9">
    <source>
        <dbReference type="ARBA" id="ARBA00022840"/>
    </source>
</evidence>
<evidence type="ECO:0000256" key="7">
    <source>
        <dbReference type="ARBA" id="ARBA00022723"/>
    </source>
</evidence>
<dbReference type="Pfam" id="PF02785">
    <property type="entry name" value="Biotin_carb_C"/>
    <property type="match status" value="1"/>
</dbReference>
<keyword evidence="10" id="KW-0460">Magnesium</keyword>
<keyword evidence="18" id="KW-1185">Reference proteome</keyword>
<dbReference type="InterPro" id="IPR004549">
    <property type="entry name" value="Acetyl_CoA_COase_biotin_COase"/>
</dbReference>
<evidence type="ECO:0000259" key="15">
    <source>
        <dbReference type="PROSITE" id="PS50975"/>
    </source>
</evidence>
<evidence type="ECO:0000256" key="8">
    <source>
        <dbReference type="ARBA" id="ARBA00022741"/>
    </source>
</evidence>
<keyword evidence="14" id="KW-0276">Fatty acid metabolism</keyword>
<dbReference type="PROSITE" id="PS50975">
    <property type="entry name" value="ATP_GRASP"/>
    <property type="match status" value="1"/>
</dbReference>
<accession>A0ABV2HI75</accession>
<sequence length="452" mass="49622">MIRKILIANRGEIALRVLRACKELGIKTVAVHSTADSDAMHVRLADESVCIGPPPVRSSYLNIQQMIAACEITGADAVHPGYGFLSENAKFADVLEAHNITFIGPTAAHIRIMGDKIEAKKTAKKLGIPVVPGSDGAVTEEADALRIAHEIGYPVIIKASAGGGGRGMKVVHSEQEFAVALQTTRSEAAAAFGDDSVYIEKYLEKPRHIEIQVVGDGKGNAIHLGERDCSLQRRHQKVWEEATSPALNEMERNKIGNIVANACAQLKYRGAGTIEFLYENGEFYFIEMNTRLQVEHPVTEEITGIDLVHEQIHIASDYGLSVTQNDVCFSGHAIECRINAEDPLNFTPSPGVITHFHTPGGLGIRVDSSAYSGYRIPPYYDSMIGKLIVHGRTRLECMMRLRRALDEFVVDGIKTTLPLFRDLIDNQDIADGNYNIHWLEKYLSSQSTSSTS</sequence>
<comment type="catalytic activity">
    <reaction evidence="12 14">
        <text>N(6)-biotinyl-L-lysyl-[protein] + hydrogencarbonate + ATP = N(6)-carboxybiotinyl-L-lysyl-[protein] + ADP + phosphate + H(+)</text>
        <dbReference type="Rhea" id="RHEA:13501"/>
        <dbReference type="Rhea" id="RHEA-COMP:10505"/>
        <dbReference type="Rhea" id="RHEA-COMP:10506"/>
        <dbReference type="ChEBI" id="CHEBI:15378"/>
        <dbReference type="ChEBI" id="CHEBI:17544"/>
        <dbReference type="ChEBI" id="CHEBI:30616"/>
        <dbReference type="ChEBI" id="CHEBI:43474"/>
        <dbReference type="ChEBI" id="CHEBI:83144"/>
        <dbReference type="ChEBI" id="CHEBI:83145"/>
        <dbReference type="ChEBI" id="CHEBI:456216"/>
        <dbReference type="EC" id="6.3.4.14"/>
    </reaction>
</comment>